<dbReference type="PATRIC" id="fig|1441095.3.peg.781"/>
<reference evidence="2" key="1">
    <citation type="submission" date="2015-08" db="EMBL/GenBank/DDBJ databases">
        <title>Genome sequencing project for genomic taxonomy and phylogenomics of Bacillus-like bacteria.</title>
        <authorList>
            <person name="Liu B."/>
            <person name="Wang J."/>
            <person name="Zhu Y."/>
            <person name="Liu G."/>
            <person name="Chen Q."/>
            <person name="Chen Z."/>
            <person name="Lan J."/>
            <person name="Che J."/>
            <person name="Ge C."/>
            <person name="Shi H."/>
            <person name="Pan Z."/>
            <person name="Liu X."/>
        </authorList>
    </citation>
    <scope>NUCLEOTIDE SEQUENCE [LARGE SCALE GENOMIC DNA]</scope>
    <source>
        <strain evidence="2">FJAT-4402</strain>
    </source>
</reference>
<sequence length="72" mass="8701">MNSFEKMIESIYRQHNYDISKHEKIIIKNERAFDKFQISADNFDREMDKFDSQTEQWLIAQGKKSDSFGIFM</sequence>
<dbReference type="OrthoDB" id="2940367at2"/>
<proteinExistence type="predicted"/>
<evidence type="ECO:0000313" key="2">
    <source>
        <dbReference type="Proteomes" id="UP000067625"/>
    </source>
</evidence>
<protein>
    <submittedName>
        <fullName evidence="1">Uncharacterized protein</fullName>
    </submittedName>
</protein>
<accession>A0A0M4FEU8</accession>
<name>A0A0M4FEU8_9BACI</name>
<organism evidence="1 2">
    <name type="scientific">Bacillus gobiensis</name>
    <dbReference type="NCBI Taxonomy" id="1441095"/>
    <lineage>
        <taxon>Bacteria</taxon>
        <taxon>Bacillati</taxon>
        <taxon>Bacillota</taxon>
        <taxon>Bacilli</taxon>
        <taxon>Bacillales</taxon>
        <taxon>Bacillaceae</taxon>
        <taxon>Bacillus</taxon>
    </lineage>
</organism>
<evidence type="ECO:0000313" key="1">
    <source>
        <dbReference type="EMBL" id="ALC80774.1"/>
    </source>
</evidence>
<dbReference type="EMBL" id="CP012600">
    <property type="protein sequence ID" value="ALC80774.1"/>
    <property type="molecule type" value="Genomic_DNA"/>
</dbReference>
<dbReference type="AlphaFoldDB" id="A0A0M4FEU8"/>
<keyword evidence="2" id="KW-1185">Reference proteome</keyword>
<gene>
    <name evidence="1" type="ORF">AM592_03585</name>
</gene>
<dbReference type="RefSeq" id="WP_053602515.1">
    <property type="nucleotide sequence ID" value="NZ_CP012600.1"/>
</dbReference>
<reference evidence="1 2" key="2">
    <citation type="journal article" date="2016" name="Int. J. Syst. Evol. Microbiol.">
        <title>Bacillus gobiensis sp. nov., isolated from a soil sample.</title>
        <authorList>
            <person name="Liu B."/>
            <person name="Liu G.H."/>
            <person name="Cetin S."/>
            <person name="Schumann P."/>
            <person name="Pan Z.Z."/>
            <person name="Chen Q.Q."/>
        </authorList>
    </citation>
    <scope>NUCLEOTIDE SEQUENCE [LARGE SCALE GENOMIC DNA]</scope>
    <source>
        <strain evidence="1 2">FJAT-4402</strain>
    </source>
</reference>
<dbReference type="Proteomes" id="UP000067625">
    <property type="component" value="Chromosome"/>
</dbReference>